<dbReference type="EMBL" id="MLJW01000227">
    <property type="protein sequence ID" value="OIQ92606.1"/>
    <property type="molecule type" value="Genomic_DNA"/>
</dbReference>
<dbReference type="Gene3D" id="1.20.120.1630">
    <property type="match status" value="1"/>
</dbReference>
<protein>
    <recommendedName>
        <fullName evidence="2">Isoprenylcysteine carboxyl methyltransferase</fullName>
    </recommendedName>
</protein>
<accession>A0A1J5R9A0</accession>
<evidence type="ECO:0000313" key="1">
    <source>
        <dbReference type="EMBL" id="OIQ92606.1"/>
    </source>
</evidence>
<dbReference type="AlphaFoldDB" id="A0A1J5R9A0"/>
<proteinExistence type="predicted"/>
<comment type="caution">
    <text evidence="1">The sequence shown here is derived from an EMBL/GenBank/DDBJ whole genome shotgun (WGS) entry which is preliminary data.</text>
</comment>
<organism evidence="1">
    <name type="scientific">mine drainage metagenome</name>
    <dbReference type="NCBI Taxonomy" id="410659"/>
    <lineage>
        <taxon>unclassified sequences</taxon>
        <taxon>metagenomes</taxon>
        <taxon>ecological metagenomes</taxon>
    </lineage>
</organism>
<reference evidence="1" key="1">
    <citation type="submission" date="2016-10" db="EMBL/GenBank/DDBJ databases">
        <title>Sequence of Gallionella enrichment culture.</title>
        <authorList>
            <person name="Poehlein A."/>
            <person name="Muehling M."/>
            <person name="Daniel R."/>
        </authorList>
    </citation>
    <scope>NUCLEOTIDE SEQUENCE</scope>
</reference>
<name>A0A1J5R9A0_9ZZZZ</name>
<sequence length="50" mass="6164">MWLMTLWALLFSPLVWAIIRYGVIRHEEEHLEAKFGAEYIIYKSQVRRWI</sequence>
<evidence type="ECO:0008006" key="2">
    <source>
        <dbReference type="Google" id="ProtNLM"/>
    </source>
</evidence>
<gene>
    <name evidence="1" type="ORF">GALL_254290</name>
</gene>